<feature type="domain" description="GP-PDE" evidence="3">
    <location>
        <begin position="20"/>
        <end position="255"/>
    </location>
</feature>
<dbReference type="InterPro" id="IPR030395">
    <property type="entry name" value="GP_PDE_dom"/>
</dbReference>
<evidence type="ECO:0000259" key="3">
    <source>
        <dbReference type="PROSITE" id="PS51704"/>
    </source>
</evidence>
<proteinExistence type="predicted"/>
<dbReference type="EMBL" id="CP093326">
    <property type="protein sequence ID" value="UNK45944.1"/>
    <property type="molecule type" value="Genomic_DNA"/>
</dbReference>
<keyword evidence="2" id="KW-0812">Transmembrane</keyword>
<sequence>MSSASPYLNPTFPGSGQNRPLAMSHRGFSLAGQENSMAAFRAAIDLGFRYLETDVRATRDGVLMAFHDPTLERTTDGRGELTAHTAGQLAQLRISGEPIPTFEELLAAWPDVCLNVDVKDMAAADELARLIEAYGAHDRVLVASFSDRRRFRVLRGLSRPVAGSAGIYATAGIYLLGFVGLAKLLARILRVHAVQVPVQYGRFTVVTRGFVRRCHRAGLQVQVWTINERAEMQRLLALGVDGLISDRADILADVMAERGSWPQRERA</sequence>
<dbReference type="CDD" id="cd08561">
    <property type="entry name" value="GDPD_cytoplasmic_ScUgpQ2_like"/>
    <property type="match status" value="1"/>
</dbReference>
<name>A0ABY3W6M3_9MICC</name>
<feature type="region of interest" description="Disordered" evidence="1">
    <location>
        <begin position="1"/>
        <end position="20"/>
    </location>
</feature>
<keyword evidence="2" id="KW-1133">Transmembrane helix</keyword>
<dbReference type="InterPro" id="IPR017946">
    <property type="entry name" value="PLC-like_Pdiesterase_TIM-brl"/>
</dbReference>
<gene>
    <name evidence="4" type="ORF">MNQ99_00705</name>
</gene>
<feature type="compositionally biased region" description="Polar residues" evidence="1">
    <location>
        <begin position="1"/>
        <end position="18"/>
    </location>
</feature>
<accession>A0ABY3W6M3</accession>
<evidence type="ECO:0000313" key="4">
    <source>
        <dbReference type="EMBL" id="UNK45944.1"/>
    </source>
</evidence>
<protein>
    <submittedName>
        <fullName evidence="4">Glycerophosphodiester phosphodiesterase</fullName>
    </submittedName>
</protein>
<organism evidence="4 5">
    <name type="scientific">Arthrobacter sulfonylureivorans</name>
    <dbReference type="NCBI Taxonomy" id="2486855"/>
    <lineage>
        <taxon>Bacteria</taxon>
        <taxon>Bacillati</taxon>
        <taxon>Actinomycetota</taxon>
        <taxon>Actinomycetes</taxon>
        <taxon>Micrococcales</taxon>
        <taxon>Micrococcaceae</taxon>
        <taxon>Arthrobacter</taxon>
    </lineage>
</organism>
<dbReference type="Proteomes" id="UP000829069">
    <property type="component" value="Chromosome"/>
</dbReference>
<feature type="transmembrane region" description="Helical" evidence="2">
    <location>
        <begin position="165"/>
        <end position="186"/>
    </location>
</feature>
<dbReference type="Pfam" id="PF03009">
    <property type="entry name" value="GDPD"/>
    <property type="match status" value="1"/>
</dbReference>
<dbReference type="PANTHER" id="PTHR43805:SF1">
    <property type="entry name" value="GP-PDE DOMAIN-CONTAINING PROTEIN"/>
    <property type="match status" value="1"/>
</dbReference>
<dbReference type="RefSeq" id="WP_241914072.1">
    <property type="nucleotide sequence ID" value="NZ_CP093326.1"/>
</dbReference>
<dbReference type="PROSITE" id="PS51704">
    <property type="entry name" value="GP_PDE"/>
    <property type="match status" value="1"/>
</dbReference>
<dbReference type="SUPFAM" id="SSF51695">
    <property type="entry name" value="PLC-like phosphodiesterases"/>
    <property type="match status" value="1"/>
</dbReference>
<dbReference type="PANTHER" id="PTHR43805">
    <property type="entry name" value="GLYCEROPHOSPHORYL DIESTER PHOSPHODIESTERASE"/>
    <property type="match status" value="1"/>
</dbReference>
<keyword evidence="2" id="KW-0472">Membrane</keyword>
<evidence type="ECO:0000256" key="1">
    <source>
        <dbReference type="SAM" id="MobiDB-lite"/>
    </source>
</evidence>
<evidence type="ECO:0000256" key="2">
    <source>
        <dbReference type="SAM" id="Phobius"/>
    </source>
</evidence>
<reference evidence="4 5" key="1">
    <citation type="submission" date="2022-03" db="EMBL/GenBank/DDBJ databases">
        <title>Isotopic signatures of nitrous oxide derived from detoxification processes.</title>
        <authorList>
            <person name="Behrendt U."/>
            <person name="Buchen C."/>
            <person name="Well R."/>
            <person name="Ulrich A."/>
            <person name="Rohe L."/>
            <person name="Kolb S."/>
            <person name="Schloter M."/>
            <person name="Horn M.A."/>
            <person name="Augustin J."/>
        </authorList>
    </citation>
    <scope>NUCLEOTIDE SEQUENCE [LARGE SCALE GENOMIC DNA]</scope>
    <source>
        <strain evidence="4 5">S4-C24</strain>
    </source>
</reference>
<evidence type="ECO:0000313" key="5">
    <source>
        <dbReference type="Proteomes" id="UP000829069"/>
    </source>
</evidence>
<keyword evidence="5" id="KW-1185">Reference proteome</keyword>
<dbReference type="Gene3D" id="3.20.20.190">
    <property type="entry name" value="Phosphatidylinositol (PI) phosphodiesterase"/>
    <property type="match status" value="1"/>
</dbReference>